<dbReference type="Proteomes" id="UP001165289">
    <property type="component" value="Unassembled WGS sequence"/>
</dbReference>
<dbReference type="EMBL" id="JAKMXF010000088">
    <property type="protein sequence ID" value="KAI6658603.1"/>
    <property type="molecule type" value="Genomic_DNA"/>
</dbReference>
<evidence type="ECO:0000313" key="1">
    <source>
        <dbReference type="EMBL" id="KAI6658603.1"/>
    </source>
</evidence>
<organism evidence="1 2">
    <name type="scientific">Oopsacas minuta</name>
    <dbReference type="NCBI Taxonomy" id="111878"/>
    <lineage>
        <taxon>Eukaryota</taxon>
        <taxon>Metazoa</taxon>
        <taxon>Porifera</taxon>
        <taxon>Hexactinellida</taxon>
        <taxon>Hexasterophora</taxon>
        <taxon>Lyssacinosida</taxon>
        <taxon>Leucopsacidae</taxon>
        <taxon>Oopsacas</taxon>
    </lineage>
</organism>
<sequence length="213" mass="24565">MEFFIRNLNTEVSQQAVLTNADTFMMDTEFWGRTNPPNLDILVSMQKEDCFPTNNQTSLTTEHRYRHPDFQLFSTLSYLPHSVAITPAVIYPPQIITSISSIPEIVSSPTHIVSIQTQQMESNPPPNTSTTALGNLKDLCSAMTNQGNTFVNTMDEIVWFSQLHCQAHNPEEVMKFYQSLPKEKKVTKYQRTKYRKYSLVTEYEKFKKSHKQS</sequence>
<name>A0AAV7KBP1_9METZ</name>
<dbReference type="AlphaFoldDB" id="A0AAV7KBP1"/>
<reference evidence="1 2" key="1">
    <citation type="journal article" date="2023" name="BMC Biol.">
        <title>The compact genome of the sponge Oopsacas minuta (Hexactinellida) is lacking key metazoan core genes.</title>
        <authorList>
            <person name="Santini S."/>
            <person name="Schenkelaars Q."/>
            <person name="Jourda C."/>
            <person name="Duchesne M."/>
            <person name="Belahbib H."/>
            <person name="Rocher C."/>
            <person name="Selva M."/>
            <person name="Riesgo A."/>
            <person name="Vervoort M."/>
            <person name="Leys S.P."/>
            <person name="Kodjabachian L."/>
            <person name="Le Bivic A."/>
            <person name="Borchiellini C."/>
            <person name="Claverie J.M."/>
            <person name="Renard E."/>
        </authorList>
    </citation>
    <scope>NUCLEOTIDE SEQUENCE [LARGE SCALE GENOMIC DNA]</scope>
    <source>
        <strain evidence="1">SPO-2</strain>
    </source>
</reference>
<comment type="caution">
    <text evidence="1">The sequence shown here is derived from an EMBL/GenBank/DDBJ whole genome shotgun (WGS) entry which is preliminary data.</text>
</comment>
<proteinExistence type="predicted"/>
<gene>
    <name evidence="1" type="ORF">LOD99_15403</name>
</gene>
<accession>A0AAV7KBP1</accession>
<keyword evidence="2" id="KW-1185">Reference proteome</keyword>
<evidence type="ECO:0000313" key="2">
    <source>
        <dbReference type="Proteomes" id="UP001165289"/>
    </source>
</evidence>
<protein>
    <submittedName>
        <fullName evidence="1">Uncharacterized protein</fullName>
    </submittedName>
</protein>